<comment type="caution">
    <text evidence="3">The sequence shown here is derived from an EMBL/GenBank/DDBJ whole genome shotgun (WGS) entry which is preliminary data.</text>
</comment>
<dbReference type="Pfam" id="PF03780">
    <property type="entry name" value="Asp23"/>
    <property type="match status" value="1"/>
</dbReference>
<name>A0ABT1HS31_STRSD</name>
<dbReference type="InterPro" id="IPR005531">
    <property type="entry name" value="Asp23"/>
</dbReference>
<feature type="region of interest" description="Disordered" evidence="2">
    <location>
        <begin position="1"/>
        <end position="35"/>
    </location>
</feature>
<sequence>MSAPPTAASAGERPPGADAPRDLPDPADRGRLRVNPSVVRRIAERCADLTPGTVRAPRGMGRGDRGARAHVSGSGHDVDIELDVALRYPSAVRETADALRHRITEEVSRVTGYHVRSVHVTVSALLPETPPRVE</sequence>
<accession>A0ABT1HS31</accession>
<reference evidence="3 4" key="1">
    <citation type="submission" date="2022-06" db="EMBL/GenBank/DDBJ databases">
        <title>Genomic Encyclopedia of Archaeal and Bacterial Type Strains, Phase II (KMG-II): from individual species to whole genera.</title>
        <authorList>
            <person name="Goeker M."/>
        </authorList>
    </citation>
    <scope>NUCLEOTIDE SEQUENCE [LARGE SCALE GENOMIC DNA]</scope>
    <source>
        <strain evidence="3 4">DSM 40477</strain>
    </source>
</reference>
<proteinExistence type="inferred from homology"/>
<evidence type="ECO:0000313" key="4">
    <source>
        <dbReference type="Proteomes" id="UP001205311"/>
    </source>
</evidence>
<gene>
    <name evidence="3" type="ORF">LX15_002022</name>
</gene>
<organism evidence="3 4">
    <name type="scientific">Streptoalloteichus tenebrarius (strain ATCC 17920 / DSM 40477 / JCM 4838 / CBS 697.72 / NBRC 16177 / NCIMB 11028 / NRRL B-12390 / A12253. 1 / ISP 5477)</name>
    <name type="common">Streptomyces tenebrarius</name>
    <dbReference type="NCBI Taxonomy" id="1933"/>
    <lineage>
        <taxon>Bacteria</taxon>
        <taxon>Bacillati</taxon>
        <taxon>Actinomycetota</taxon>
        <taxon>Actinomycetes</taxon>
        <taxon>Pseudonocardiales</taxon>
        <taxon>Pseudonocardiaceae</taxon>
        <taxon>Streptoalloteichus</taxon>
    </lineage>
</organism>
<feature type="region of interest" description="Disordered" evidence="2">
    <location>
        <begin position="50"/>
        <end position="73"/>
    </location>
</feature>
<dbReference type="Proteomes" id="UP001205311">
    <property type="component" value="Unassembled WGS sequence"/>
</dbReference>
<feature type="compositionally biased region" description="Basic and acidic residues" evidence="2">
    <location>
        <begin position="19"/>
        <end position="31"/>
    </location>
</feature>
<evidence type="ECO:0000256" key="1">
    <source>
        <dbReference type="ARBA" id="ARBA00005721"/>
    </source>
</evidence>
<evidence type="ECO:0000256" key="2">
    <source>
        <dbReference type="SAM" id="MobiDB-lite"/>
    </source>
</evidence>
<dbReference type="EMBL" id="JAMTCP010000008">
    <property type="protein sequence ID" value="MCP2258328.1"/>
    <property type="molecule type" value="Genomic_DNA"/>
</dbReference>
<protein>
    <submittedName>
        <fullName evidence="3">Conserved protein YloU, alkaline shock protein (Asp23) family</fullName>
    </submittedName>
</protein>
<dbReference type="RefSeq" id="WP_253669262.1">
    <property type="nucleotide sequence ID" value="NZ_JAMTCP010000008.1"/>
</dbReference>
<comment type="similarity">
    <text evidence="1">Belongs to the asp23 family.</text>
</comment>
<evidence type="ECO:0000313" key="3">
    <source>
        <dbReference type="EMBL" id="MCP2258328.1"/>
    </source>
</evidence>
<keyword evidence="4" id="KW-1185">Reference proteome</keyword>